<evidence type="ECO:0000313" key="3">
    <source>
        <dbReference type="EMBL" id="TWU05676.1"/>
    </source>
</evidence>
<dbReference type="Gene3D" id="3.40.50.2020">
    <property type="match status" value="1"/>
</dbReference>
<evidence type="ECO:0000256" key="1">
    <source>
        <dbReference type="ARBA" id="ARBA00008007"/>
    </source>
</evidence>
<comment type="caution">
    <text evidence="3">The sequence shown here is derived from an EMBL/GenBank/DDBJ whole genome shotgun (WGS) entry which is preliminary data.</text>
</comment>
<dbReference type="SUPFAM" id="SSF53271">
    <property type="entry name" value="PRTase-like"/>
    <property type="match status" value="1"/>
</dbReference>
<evidence type="ECO:0000313" key="4">
    <source>
        <dbReference type="Proteomes" id="UP000320176"/>
    </source>
</evidence>
<dbReference type="InterPro" id="IPR029057">
    <property type="entry name" value="PRTase-like"/>
</dbReference>
<dbReference type="Pfam" id="PF00156">
    <property type="entry name" value="Pribosyltran"/>
    <property type="match status" value="1"/>
</dbReference>
<organism evidence="3 4">
    <name type="scientific">Stieleria varia</name>
    <dbReference type="NCBI Taxonomy" id="2528005"/>
    <lineage>
        <taxon>Bacteria</taxon>
        <taxon>Pseudomonadati</taxon>
        <taxon>Planctomycetota</taxon>
        <taxon>Planctomycetia</taxon>
        <taxon>Pirellulales</taxon>
        <taxon>Pirellulaceae</taxon>
        <taxon>Stieleria</taxon>
    </lineage>
</organism>
<sequence>MRSACSRCGRPQGSRLLGADSELPSPFQTDDHQDCSQCRKETYEFDRVIPLWIYEGMVCDAVVAAKFGHQLALGHALGTRLARRVWEFTREDPPDEVVGMPSHWIRRMQRRGNGNQTIAAAVSGLLSSQCAEDSGGDVPLIYPLRTTRKIQKQAWLNDSERRKNVQGAFALSRGYGLRRRFLPGHDGPLDGRHVLLVDDVLTTGATANEVTRVLIQAGARRVTLAVLARAVWG</sequence>
<gene>
    <name evidence="3" type="ORF">Pla52n_13910</name>
</gene>
<dbReference type="InterPro" id="IPR000836">
    <property type="entry name" value="PRTase_dom"/>
</dbReference>
<dbReference type="PANTHER" id="PTHR47505:SF1">
    <property type="entry name" value="DNA UTILIZATION PROTEIN YHGH"/>
    <property type="match status" value="1"/>
</dbReference>
<dbReference type="PANTHER" id="PTHR47505">
    <property type="entry name" value="DNA UTILIZATION PROTEIN YHGH"/>
    <property type="match status" value="1"/>
</dbReference>
<reference evidence="3 4" key="1">
    <citation type="submission" date="2019-02" db="EMBL/GenBank/DDBJ databases">
        <title>Deep-cultivation of Planctomycetes and their phenomic and genomic characterization uncovers novel biology.</title>
        <authorList>
            <person name="Wiegand S."/>
            <person name="Jogler M."/>
            <person name="Boedeker C."/>
            <person name="Pinto D."/>
            <person name="Vollmers J."/>
            <person name="Rivas-Marin E."/>
            <person name="Kohn T."/>
            <person name="Peeters S.H."/>
            <person name="Heuer A."/>
            <person name="Rast P."/>
            <person name="Oberbeckmann S."/>
            <person name="Bunk B."/>
            <person name="Jeske O."/>
            <person name="Meyerdierks A."/>
            <person name="Storesund J.E."/>
            <person name="Kallscheuer N."/>
            <person name="Luecker S."/>
            <person name="Lage O.M."/>
            <person name="Pohl T."/>
            <person name="Merkel B.J."/>
            <person name="Hornburger P."/>
            <person name="Mueller R.-W."/>
            <person name="Bruemmer F."/>
            <person name="Labrenz M."/>
            <person name="Spormann A.M."/>
            <person name="Op Den Camp H."/>
            <person name="Overmann J."/>
            <person name="Amann R."/>
            <person name="Jetten M.S.M."/>
            <person name="Mascher T."/>
            <person name="Medema M.H."/>
            <person name="Devos D.P."/>
            <person name="Kaster A.-K."/>
            <person name="Ovreas L."/>
            <person name="Rohde M."/>
            <person name="Galperin M.Y."/>
            <person name="Jogler C."/>
        </authorList>
    </citation>
    <scope>NUCLEOTIDE SEQUENCE [LARGE SCALE GENOMIC DNA]</scope>
    <source>
        <strain evidence="3 4">Pla52n</strain>
    </source>
</reference>
<feature type="domain" description="Phosphoribosyltransferase" evidence="2">
    <location>
        <begin position="189"/>
        <end position="229"/>
    </location>
</feature>
<dbReference type="AlphaFoldDB" id="A0A5C6B341"/>
<accession>A0A5C6B341</accession>
<protein>
    <submittedName>
        <fullName evidence="3">DNA utilization protein GntX</fullName>
    </submittedName>
</protein>
<name>A0A5C6B341_9BACT</name>
<keyword evidence="4" id="KW-1185">Reference proteome</keyword>
<evidence type="ECO:0000259" key="2">
    <source>
        <dbReference type="Pfam" id="PF00156"/>
    </source>
</evidence>
<dbReference type="InterPro" id="IPR051910">
    <property type="entry name" value="ComF/GntX_DNA_util-trans"/>
</dbReference>
<dbReference type="CDD" id="cd06223">
    <property type="entry name" value="PRTases_typeI"/>
    <property type="match status" value="1"/>
</dbReference>
<comment type="similarity">
    <text evidence="1">Belongs to the ComF/GntX family.</text>
</comment>
<dbReference type="Proteomes" id="UP000320176">
    <property type="component" value="Unassembled WGS sequence"/>
</dbReference>
<proteinExistence type="inferred from homology"/>
<dbReference type="EMBL" id="SJPN01000002">
    <property type="protein sequence ID" value="TWU05676.1"/>
    <property type="molecule type" value="Genomic_DNA"/>
</dbReference>